<feature type="domain" description="AB hydrolase-1" evidence="1">
    <location>
        <begin position="2"/>
        <end position="230"/>
    </location>
</feature>
<protein>
    <submittedName>
        <fullName evidence="2">Alpha/beta hydrolase fold</fullName>
    </submittedName>
</protein>
<keyword evidence="2" id="KW-0378">Hydrolase</keyword>
<accession>A0A4Z1E0G7</accession>
<dbReference type="PRINTS" id="PR00412">
    <property type="entry name" value="EPOXHYDRLASE"/>
</dbReference>
<keyword evidence="3" id="KW-1185">Reference proteome</keyword>
<dbReference type="GO" id="GO:0016787">
    <property type="term" value="F:hydrolase activity"/>
    <property type="evidence" value="ECO:0007669"/>
    <property type="project" value="UniProtKB-KW"/>
</dbReference>
<dbReference type="Pfam" id="PF00561">
    <property type="entry name" value="Abhydrolase_1"/>
    <property type="match status" value="1"/>
</dbReference>
<comment type="caution">
    <text evidence="2">The sequence shown here is derived from an EMBL/GenBank/DDBJ whole genome shotgun (WGS) entry which is preliminary data.</text>
</comment>
<dbReference type="SUPFAM" id="SSF53474">
    <property type="entry name" value="alpha/beta-Hydrolases"/>
    <property type="match status" value="1"/>
</dbReference>
<dbReference type="EMBL" id="RHPJ01000004">
    <property type="protein sequence ID" value="TGO04003.1"/>
    <property type="molecule type" value="Genomic_DNA"/>
</dbReference>
<dbReference type="Gene3D" id="3.40.50.1820">
    <property type="entry name" value="alpha/beta hydrolase"/>
    <property type="match status" value="1"/>
</dbReference>
<dbReference type="PANTHER" id="PTHR43798">
    <property type="entry name" value="MONOACYLGLYCEROL LIPASE"/>
    <property type="match status" value="1"/>
</dbReference>
<reference evidence="2 3" key="1">
    <citation type="submission" date="2018-11" db="EMBL/GenBank/DDBJ databases">
        <title>Complete genome sequencing of the Actinobacteria Serinibacter sp. K3-2.</title>
        <authorList>
            <person name="Rakitin A.L."/>
            <person name="Beletsky A.V."/>
            <person name="Mardanov A.V."/>
            <person name="Ravin N.V."/>
            <person name="Gromova A.S."/>
            <person name="Filippova S.N."/>
            <person name="Gal'Chenko V.F."/>
        </authorList>
    </citation>
    <scope>NUCLEOTIDE SEQUENCE [LARGE SCALE GENOMIC DNA]</scope>
    <source>
        <strain evidence="2 3">K3-2</strain>
    </source>
</reference>
<sequence length="248" mass="25756">MLLHGFPFDGSMWDEVVEDLVDDGVPSIALDAPGFGRSEVPDGEPGLELAADAVVATLDELGVDRAVLVGLSMGGYIALAVADRHPGRIAGLALLDTKASADSDEARANRLRVAEAALGEAGADAVAPMLTTLLGETALEHEPDVVEEHRARLAAAPPAGIAWAQRAMAARPDRFDVLERLAVPGLVVRGAEDQIATQADAEAMASAIRSGGGDVELVVVPLAGHMTATEDPSTTAELLATFWRRCLV</sequence>
<dbReference type="InterPro" id="IPR000639">
    <property type="entry name" value="Epox_hydrolase-like"/>
</dbReference>
<organism evidence="2 3">
    <name type="scientific">Serinibacter arcticus</name>
    <dbReference type="NCBI Taxonomy" id="1655435"/>
    <lineage>
        <taxon>Bacteria</taxon>
        <taxon>Bacillati</taxon>
        <taxon>Actinomycetota</taxon>
        <taxon>Actinomycetes</taxon>
        <taxon>Micrococcales</taxon>
        <taxon>Beutenbergiaceae</taxon>
        <taxon>Serinibacter</taxon>
    </lineage>
</organism>
<name>A0A4Z1E0G7_9MICO</name>
<evidence type="ECO:0000313" key="3">
    <source>
        <dbReference type="Proteomes" id="UP000297318"/>
    </source>
</evidence>
<dbReference type="Proteomes" id="UP000297318">
    <property type="component" value="Unassembled WGS sequence"/>
</dbReference>
<gene>
    <name evidence="2" type="ORF">SERN_2594</name>
</gene>
<proteinExistence type="predicted"/>
<evidence type="ECO:0000313" key="2">
    <source>
        <dbReference type="EMBL" id="TGO04003.1"/>
    </source>
</evidence>
<dbReference type="InterPro" id="IPR000073">
    <property type="entry name" value="AB_hydrolase_1"/>
</dbReference>
<evidence type="ECO:0000259" key="1">
    <source>
        <dbReference type="Pfam" id="PF00561"/>
    </source>
</evidence>
<dbReference type="InterPro" id="IPR050266">
    <property type="entry name" value="AB_hydrolase_sf"/>
</dbReference>
<dbReference type="InterPro" id="IPR029058">
    <property type="entry name" value="AB_hydrolase_fold"/>
</dbReference>
<dbReference type="PRINTS" id="PR00111">
    <property type="entry name" value="ABHYDROLASE"/>
</dbReference>
<dbReference type="AlphaFoldDB" id="A0A4Z1E0G7"/>